<protein>
    <submittedName>
        <fullName evidence="2">Uncharacterized protein</fullName>
    </submittedName>
</protein>
<sequence>MYPTHYLGQFYCYVHAKSTIGSALFFCTTSTACPPRSPPFLPFLSHFPTLRPFRSHPIIVCHDLLLHCCRPTRFAFPPIHIEWATDCALSCGIHAASVRSVLMELLAQV</sequence>
<evidence type="ECO:0000313" key="1">
    <source>
        <dbReference type="EMBL" id="ORZ30616.1"/>
    </source>
</evidence>
<evidence type="ECO:0000313" key="3">
    <source>
        <dbReference type="Proteomes" id="UP000193411"/>
    </source>
</evidence>
<dbReference type="EMBL" id="MCFL01000080">
    <property type="protein sequence ID" value="ORZ30623.1"/>
    <property type="molecule type" value="Genomic_DNA"/>
</dbReference>
<dbReference type="EMBL" id="MCFL01000080">
    <property type="protein sequence ID" value="ORZ30616.1"/>
    <property type="molecule type" value="Genomic_DNA"/>
</dbReference>
<gene>
    <name evidence="1" type="ORF">BCR44DRAFT_1444433</name>
    <name evidence="2" type="ORF">BCR44DRAFT_1444459</name>
</gene>
<reference evidence="2 3" key="1">
    <citation type="submission" date="2016-07" db="EMBL/GenBank/DDBJ databases">
        <title>Pervasive Adenine N6-methylation of Active Genes in Fungi.</title>
        <authorList>
            <consortium name="DOE Joint Genome Institute"/>
            <person name="Mondo S.J."/>
            <person name="Dannebaum R.O."/>
            <person name="Kuo R.C."/>
            <person name="Labutti K."/>
            <person name="Haridas S."/>
            <person name="Kuo A."/>
            <person name="Salamov A."/>
            <person name="Ahrendt S.R."/>
            <person name="Lipzen A."/>
            <person name="Sullivan W."/>
            <person name="Andreopoulos W.B."/>
            <person name="Clum A."/>
            <person name="Lindquist E."/>
            <person name="Daum C."/>
            <person name="Ramamoorthy G.K."/>
            <person name="Gryganskyi A."/>
            <person name="Culley D."/>
            <person name="Magnuson J.K."/>
            <person name="James T.Y."/>
            <person name="O'Malley M.A."/>
            <person name="Stajich J.E."/>
            <person name="Spatafora J.W."/>
            <person name="Visel A."/>
            <person name="Grigoriev I.V."/>
        </authorList>
    </citation>
    <scope>NUCLEOTIDE SEQUENCE [LARGE SCALE GENOMIC DNA]</scope>
    <source>
        <strain evidence="2 3">PL171</strain>
    </source>
</reference>
<organism evidence="2 3">
    <name type="scientific">Catenaria anguillulae PL171</name>
    <dbReference type="NCBI Taxonomy" id="765915"/>
    <lineage>
        <taxon>Eukaryota</taxon>
        <taxon>Fungi</taxon>
        <taxon>Fungi incertae sedis</taxon>
        <taxon>Blastocladiomycota</taxon>
        <taxon>Blastocladiomycetes</taxon>
        <taxon>Blastocladiales</taxon>
        <taxon>Catenariaceae</taxon>
        <taxon>Catenaria</taxon>
    </lineage>
</organism>
<accession>A0A1Y2HA99</accession>
<name>A0A1Y2HA99_9FUNG</name>
<comment type="caution">
    <text evidence="2">The sequence shown here is derived from an EMBL/GenBank/DDBJ whole genome shotgun (WGS) entry which is preliminary data.</text>
</comment>
<dbReference type="AlphaFoldDB" id="A0A1Y2HA99"/>
<dbReference type="STRING" id="765915.A0A1Y2HA99"/>
<evidence type="ECO:0000313" key="2">
    <source>
        <dbReference type="EMBL" id="ORZ30623.1"/>
    </source>
</evidence>
<dbReference type="Proteomes" id="UP000193411">
    <property type="component" value="Unassembled WGS sequence"/>
</dbReference>
<proteinExistence type="predicted"/>
<keyword evidence="3" id="KW-1185">Reference proteome</keyword>